<dbReference type="Pfam" id="PF08838">
    <property type="entry name" value="DUF1811"/>
    <property type="match status" value="1"/>
</dbReference>
<dbReference type="InterPro" id="IPR036289">
    <property type="entry name" value="YfhH"/>
</dbReference>
<evidence type="ECO:0000313" key="1">
    <source>
        <dbReference type="EMBL" id="SNV62404.1"/>
    </source>
</evidence>
<dbReference type="OrthoDB" id="2353288at2"/>
<reference evidence="1 2" key="1">
    <citation type="submission" date="2017-06" db="EMBL/GenBank/DDBJ databases">
        <authorList>
            <consortium name="Pathogen Informatics"/>
        </authorList>
    </citation>
    <scope>NUCLEOTIDE SEQUENCE [LARGE SCALE GENOMIC DNA]</scope>
    <source>
        <strain evidence="1 2">NCTC13839</strain>
    </source>
</reference>
<organism evidence="1 2">
    <name type="scientific">Mammaliicoccus stepanovicii</name>
    <dbReference type="NCBI Taxonomy" id="643214"/>
    <lineage>
        <taxon>Bacteria</taxon>
        <taxon>Bacillati</taxon>
        <taxon>Bacillota</taxon>
        <taxon>Bacilli</taxon>
        <taxon>Bacillales</taxon>
        <taxon>Staphylococcaceae</taxon>
        <taxon>Mammaliicoccus</taxon>
    </lineage>
</organism>
<dbReference type="Gene3D" id="1.10.287.880">
    <property type="entry name" value="Hypothetical protein YfhH domain"/>
    <property type="match status" value="1"/>
</dbReference>
<keyword evidence="2" id="KW-1185">Reference proteome</keyword>
<accession>A0A239YVZ0</accession>
<protein>
    <submittedName>
        <fullName evidence="1">Transcriptional regulator</fullName>
    </submittedName>
</protein>
<dbReference type="RefSeq" id="WP_095087120.1">
    <property type="nucleotide sequence ID" value="NZ_BMDM01000006.1"/>
</dbReference>
<dbReference type="SUPFAM" id="SSF101697">
    <property type="entry name" value="Hypothetical protein YfhH"/>
    <property type="match status" value="1"/>
</dbReference>
<name>A0A239YVZ0_9STAP</name>
<dbReference type="AlphaFoldDB" id="A0A239YVZ0"/>
<proteinExistence type="predicted"/>
<dbReference type="InterPro" id="IPR014938">
    <property type="entry name" value="YfhH-like"/>
</dbReference>
<gene>
    <name evidence="1" type="primary">yfhH</name>
    <name evidence="1" type="ORF">SAMEA4384403_00826</name>
</gene>
<dbReference type="Proteomes" id="UP000242084">
    <property type="component" value="Chromosome 1"/>
</dbReference>
<sequence length="105" mass="12137">MNEEKKFVEMNEHELKNSIADYREKMRKAEAMGILNEYEVYKRKALIAESYLVDTSKIEIGKVYGLIGDTPSYFKVERINGVFAWGFRLKGSKIEEGIPVSLLQL</sequence>
<dbReference type="Gene3D" id="2.30.30.340">
    <property type="entry name" value="Hypothetical protein YfhH like domains"/>
    <property type="match status" value="1"/>
</dbReference>
<evidence type="ECO:0000313" key="2">
    <source>
        <dbReference type="Proteomes" id="UP000242084"/>
    </source>
</evidence>
<dbReference type="KEGG" id="sste:SAMEA4384403_0826"/>
<dbReference type="EMBL" id="LT906462">
    <property type="protein sequence ID" value="SNV62404.1"/>
    <property type="molecule type" value="Genomic_DNA"/>
</dbReference>